<keyword evidence="14" id="KW-0314">Glutamate biosynthesis</keyword>
<dbReference type="GO" id="GO:0046872">
    <property type="term" value="F:metal ion binding"/>
    <property type="evidence" value="ECO:0007669"/>
    <property type="project" value="UniProtKB-KW"/>
</dbReference>
<evidence type="ECO:0000256" key="5">
    <source>
        <dbReference type="ARBA" id="ARBA00022605"/>
    </source>
</evidence>
<evidence type="ECO:0000256" key="16">
    <source>
        <dbReference type="ARBA" id="ARBA00029440"/>
    </source>
</evidence>
<dbReference type="EMBL" id="LQYV01000059">
    <property type="protein sequence ID" value="KYD27007.1"/>
    <property type="molecule type" value="Genomic_DNA"/>
</dbReference>
<dbReference type="FunFam" id="2.160.20.60:FF:000001">
    <property type="entry name" value="Glutamate synthase, large subunit"/>
    <property type="match status" value="1"/>
</dbReference>
<dbReference type="SUPFAM" id="SSF69336">
    <property type="entry name" value="Alpha subunit of glutamate synthase, C-terminal domain"/>
    <property type="match status" value="1"/>
</dbReference>
<evidence type="ECO:0000256" key="1">
    <source>
        <dbReference type="ARBA" id="ARBA00001917"/>
    </source>
</evidence>
<dbReference type="InterPro" id="IPR036485">
    <property type="entry name" value="Glu_synth_asu_C_sf"/>
</dbReference>
<evidence type="ECO:0000256" key="13">
    <source>
        <dbReference type="ARBA" id="ARBA00023014"/>
    </source>
</evidence>
<comment type="cofactor">
    <cofactor evidence="3">
        <name>FAD</name>
        <dbReference type="ChEBI" id="CHEBI:57692"/>
    </cofactor>
</comment>
<dbReference type="GO" id="GO:0051538">
    <property type="term" value="F:3 iron, 4 sulfur cluster binding"/>
    <property type="evidence" value="ECO:0007669"/>
    <property type="project" value="UniProtKB-KW"/>
</dbReference>
<keyword evidence="13" id="KW-0411">Iron-sulfur</keyword>
<keyword evidence="12" id="KW-0408">Iron</keyword>
<evidence type="ECO:0000313" key="18">
    <source>
        <dbReference type="EMBL" id="KYD27007.1"/>
    </source>
</evidence>
<evidence type="ECO:0000256" key="2">
    <source>
        <dbReference type="ARBA" id="ARBA00001927"/>
    </source>
</evidence>
<evidence type="ECO:0000256" key="14">
    <source>
        <dbReference type="ARBA" id="ARBA00023164"/>
    </source>
</evidence>
<gene>
    <name evidence="18" type="ORF">B4109_1238</name>
</gene>
<accession>A0A150MRE4</accession>
<evidence type="ECO:0000256" key="10">
    <source>
        <dbReference type="ARBA" id="ARBA00022962"/>
    </source>
</evidence>
<keyword evidence="11 18" id="KW-0560">Oxidoreductase</keyword>
<evidence type="ECO:0000256" key="15">
    <source>
        <dbReference type="ARBA" id="ARBA00023291"/>
    </source>
</evidence>
<reference evidence="18 19" key="1">
    <citation type="submission" date="2016-01" db="EMBL/GenBank/DDBJ databases">
        <title>Draft Genome Sequences of Seven Thermophilic Sporeformers Isolated from Foods.</title>
        <authorList>
            <person name="Berendsen E.M."/>
            <person name="Wells-Bennik M.H."/>
            <person name="Krawcyk A.O."/>
            <person name="De Jong A."/>
            <person name="Holsappel S."/>
            <person name="Eijlander R.T."/>
            <person name="Kuipers O.P."/>
        </authorList>
    </citation>
    <scope>NUCLEOTIDE SEQUENCE [LARGE SCALE GENOMIC DNA]</scope>
    <source>
        <strain evidence="18 19">B4109</strain>
    </source>
</reference>
<dbReference type="Gene3D" id="2.160.20.60">
    <property type="entry name" value="Glutamate synthase, alpha subunit, C-terminal domain"/>
    <property type="match status" value="1"/>
</dbReference>
<keyword evidence="7" id="KW-0288">FMN</keyword>
<keyword evidence="5" id="KW-0028">Amino-acid biosynthesis</keyword>
<evidence type="ECO:0000256" key="7">
    <source>
        <dbReference type="ARBA" id="ARBA00022643"/>
    </source>
</evidence>
<evidence type="ECO:0000256" key="9">
    <source>
        <dbReference type="ARBA" id="ARBA00022827"/>
    </source>
</evidence>
<dbReference type="GO" id="GO:0004355">
    <property type="term" value="F:glutamate synthase (NADPH) activity"/>
    <property type="evidence" value="ECO:0007669"/>
    <property type="project" value="UniProtKB-EC"/>
</dbReference>
<sequence length="265" mass="28776">MTGSEISKRYGEEGLPDDTIRLHFTGSAGQSFAAFVPKGMTLELVGDANDYVGKGLSGGKVIVRPPHEAPFAAADNVIIGNVAFYGATSGEAYIRGRAGERFCVRNSGVHAVVEGVGDHGCEYMTGGRVVILGSVGKNFAAGMSGGIAYVLADEDSWQQTANLELVSFERLEDEEEIRDVRRMIENHYRYTGSPRAALVLDEWDDYVRRFVKVIPRNYKLMIETIETLEQSGLSHEEAVMAAFETVAKQKKAAVGGVHQLQAVAK</sequence>
<comment type="pathway">
    <text evidence="16">Amino-acid biosynthesis.</text>
</comment>
<protein>
    <submittedName>
        <fullName evidence="18">Glutamate synthase</fullName>
        <ecNumber evidence="18">1.4.1.13</ecNumber>
    </submittedName>
</protein>
<evidence type="ECO:0000256" key="4">
    <source>
        <dbReference type="ARBA" id="ARBA00009716"/>
    </source>
</evidence>
<keyword evidence="10" id="KW-0315">Glutamine amidotransferase</keyword>
<comment type="similarity">
    <text evidence="4">Belongs to the glutamate synthase family.</text>
</comment>
<evidence type="ECO:0000259" key="17">
    <source>
        <dbReference type="Pfam" id="PF01493"/>
    </source>
</evidence>
<comment type="cofactor">
    <cofactor evidence="1">
        <name>FMN</name>
        <dbReference type="ChEBI" id="CHEBI:58210"/>
    </cofactor>
</comment>
<evidence type="ECO:0000256" key="12">
    <source>
        <dbReference type="ARBA" id="ARBA00023004"/>
    </source>
</evidence>
<dbReference type="PANTHER" id="PTHR43100:SF1">
    <property type="entry name" value="GLUTAMATE SYNTHASE [NADPH] SMALL CHAIN"/>
    <property type="match status" value="1"/>
</dbReference>
<dbReference type="AlphaFoldDB" id="A0A150MRE4"/>
<keyword evidence="15" id="KW-0003">3Fe-4S</keyword>
<comment type="cofactor">
    <cofactor evidence="2">
        <name>[3Fe-4S] cluster</name>
        <dbReference type="ChEBI" id="CHEBI:21137"/>
    </cofactor>
</comment>
<dbReference type="CDD" id="cd00982">
    <property type="entry name" value="gltB_C"/>
    <property type="match status" value="1"/>
</dbReference>
<evidence type="ECO:0000256" key="8">
    <source>
        <dbReference type="ARBA" id="ARBA00022723"/>
    </source>
</evidence>
<dbReference type="PANTHER" id="PTHR43100">
    <property type="entry name" value="GLUTAMATE SYNTHASE [NADPH] SMALL CHAIN"/>
    <property type="match status" value="1"/>
</dbReference>
<dbReference type="PATRIC" id="fig|1422.18.peg.3231"/>
<keyword evidence="9" id="KW-0274">FAD</keyword>
<evidence type="ECO:0000256" key="6">
    <source>
        <dbReference type="ARBA" id="ARBA00022630"/>
    </source>
</evidence>
<dbReference type="InterPro" id="IPR002489">
    <property type="entry name" value="Glu_synth_asu_C"/>
</dbReference>
<dbReference type="EC" id="1.4.1.13" evidence="18"/>
<name>A0A150MRE4_GEOSE</name>
<keyword evidence="8" id="KW-0479">Metal-binding</keyword>
<keyword evidence="6" id="KW-0285">Flavoprotein</keyword>
<dbReference type="InterPro" id="IPR051394">
    <property type="entry name" value="Glutamate_Synthase"/>
</dbReference>
<comment type="caution">
    <text evidence="18">The sequence shown here is derived from an EMBL/GenBank/DDBJ whole genome shotgun (WGS) entry which is preliminary data.</text>
</comment>
<dbReference type="Pfam" id="PF01493">
    <property type="entry name" value="GXGXG"/>
    <property type="match status" value="1"/>
</dbReference>
<evidence type="ECO:0000313" key="19">
    <source>
        <dbReference type="Proteomes" id="UP000075424"/>
    </source>
</evidence>
<evidence type="ECO:0000256" key="11">
    <source>
        <dbReference type="ARBA" id="ARBA00023002"/>
    </source>
</evidence>
<dbReference type="GO" id="GO:0006537">
    <property type="term" value="P:glutamate biosynthetic process"/>
    <property type="evidence" value="ECO:0007669"/>
    <property type="project" value="UniProtKB-KW"/>
</dbReference>
<organism evidence="18 19">
    <name type="scientific">Geobacillus stearothermophilus</name>
    <name type="common">Bacillus stearothermophilus</name>
    <dbReference type="NCBI Taxonomy" id="1422"/>
    <lineage>
        <taxon>Bacteria</taxon>
        <taxon>Bacillati</taxon>
        <taxon>Bacillota</taxon>
        <taxon>Bacilli</taxon>
        <taxon>Bacillales</taxon>
        <taxon>Anoxybacillaceae</taxon>
        <taxon>Geobacillus</taxon>
    </lineage>
</organism>
<feature type="domain" description="Glutamate synthase alpha subunit C-terminal" evidence="17">
    <location>
        <begin position="2"/>
        <end position="177"/>
    </location>
</feature>
<proteinExistence type="inferred from homology"/>
<dbReference type="Proteomes" id="UP000075424">
    <property type="component" value="Unassembled WGS sequence"/>
</dbReference>
<evidence type="ECO:0000256" key="3">
    <source>
        <dbReference type="ARBA" id="ARBA00001974"/>
    </source>
</evidence>